<accession>A0A9W6D9A6</accession>
<comment type="caution">
    <text evidence="8">The sequence shown here is derived from an EMBL/GenBank/DDBJ whole genome shotgun (WGS) entry which is preliminary data.</text>
</comment>
<evidence type="ECO:0000256" key="1">
    <source>
        <dbReference type="ARBA" id="ARBA00004117"/>
    </source>
</evidence>
<comment type="subcellular location">
    <subcellularLocation>
        <location evidence="1 6">Bacterial flagellum basal body</location>
    </subcellularLocation>
</comment>
<evidence type="ECO:0000256" key="2">
    <source>
        <dbReference type="ARBA" id="ARBA00009677"/>
    </source>
</evidence>
<evidence type="ECO:0000256" key="6">
    <source>
        <dbReference type="PIRNR" id="PIRNR002889"/>
    </source>
</evidence>
<organism evidence="8 9">
    <name type="scientific">Clostridium folliculivorans</name>
    <dbReference type="NCBI Taxonomy" id="2886038"/>
    <lineage>
        <taxon>Bacteria</taxon>
        <taxon>Bacillati</taxon>
        <taxon>Bacillota</taxon>
        <taxon>Clostridia</taxon>
        <taxon>Eubacteriales</taxon>
        <taxon>Clostridiaceae</taxon>
        <taxon>Clostridium</taxon>
    </lineage>
</organism>
<dbReference type="NCBIfam" id="TIGR01396">
    <property type="entry name" value="FlgB"/>
    <property type="match status" value="1"/>
</dbReference>
<evidence type="ECO:0000256" key="5">
    <source>
        <dbReference type="ARBA" id="ARBA00024934"/>
    </source>
</evidence>
<feature type="domain" description="Flagellar basal body rod protein N-terminal" evidence="7">
    <location>
        <begin position="26"/>
        <end position="43"/>
    </location>
</feature>
<dbReference type="InterPro" id="IPR019776">
    <property type="entry name" value="Flagellar_basal_body_rod_CS"/>
</dbReference>
<evidence type="ECO:0000259" key="7">
    <source>
        <dbReference type="Pfam" id="PF00460"/>
    </source>
</evidence>
<dbReference type="EMBL" id="BQXY01000001">
    <property type="protein sequence ID" value="GKU23567.1"/>
    <property type="molecule type" value="Genomic_DNA"/>
</dbReference>
<dbReference type="AlphaFoldDB" id="A0A9W6D9A6"/>
<dbReference type="Proteomes" id="UP001057868">
    <property type="component" value="Unassembled WGS sequence"/>
</dbReference>
<comment type="similarity">
    <text evidence="2 6">Belongs to the flagella basal body rod proteins family.</text>
</comment>
<dbReference type="Pfam" id="PF00460">
    <property type="entry name" value="Flg_bb_rod"/>
    <property type="match status" value="1"/>
</dbReference>
<reference evidence="8" key="1">
    <citation type="journal article" date="2023" name="Int. J. Syst. Evol. Microbiol.">
        <title>&lt;i&gt;Clostridium folliculivorans&lt;/i&gt; sp. nov., isolated from soil samples of an organic paddy in Japan.</title>
        <authorList>
            <person name="Tazawa J."/>
            <person name="Kobayashi H."/>
            <person name="Tanizawa Y."/>
            <person name="Uchino A."/>
            <person name="Tanaka F."/>
            <person name="Urashima Y."/>
            <person name="Miura S."/>
            <person name="Sakamoto M."/>
            <person name="Ohkuma M."/>
            <person name="Tohno M."/>
        </authorList>
    </citation>
    <scope>NUCLEOTIDE SEQUENCE</scope>
    <source>
        <strain evidence="8">D1-1</strain>
    </source>
</reference>
<dbReference type="GO" id="GO:0030694">
    <property type="term" value="C:bacterial-type flagellum basal body, rod"/>
    <property type="evidence" value="ECO:0007669"/>
    <property type="project" value="InterPro"/>
</dbReference>
<dbReference type="InterPro" id="IPR001444">
    <property type="entry name" value="Flag_bb_rod_N"/>
</dbReference>
<protein>
    <recommendedName>
        <fullName evidence="3 6">Flagellar basal body rod protein FlgB</fullName>
    </recommendedName>
</protein>
<keyword evidence="8" id="KW-0966">Cell projection</keyword>
<evidence type="ECO:0000313" key="9">
    <source>
        <dbReference type="Proteomes" id="UP001057868"/>
    </source>
</evidence>
<dbReference type="PIRSF" id="PIRSF002889">
    <property type="entry name" value="Rod_FlgB"/>
    <property type="match status" value="1"/>
</dbReference>
<dbReference type="InterPro" id="IPR006300">
    <property type="entry name" value="FlgB"/>
</dbReference>
<evidence type="ECO:0000256" key="3">
    <source>
        <dbReference type="ARBA" id="ARBA00014376"/>
    </source>
</evidence>
<comment type="function">
    <text evidence="5 6">Structural component of flagellum, the bacterial motility apparatus. Part of the rod structure of flagellar basal body.</text>
</comment>
<keyword evidence="9" id="KW-1185">Reference proteome</keyword>
<gene>
    <name evidence="8" type="primary">flgB</name>
    <name evidence="8" type="ORF">CFOLD11_03930</name>
</gene>
<dbReference type="NCBIfam" id="NF009266">
    <property type="entry name" value="PRK12623.1"/>
    <property type="match status" value="1"/>
</dbReference>
<name>A0A9W6D9A6_9CLOT</name>
<evidence type="ECO:0000256" key="4">
    <source>
        <dbReference type="ARBA" id="ARBA00023143"/>
    </source>
</evidence>
<keyword evidence="8" id="KW-0969">Cilium</keyword>
<comment type="subunit">
    <text evidence="6">The basal body constitutes a major portion of the flagellar organelle and consists of a number of rings mounted on a central rod.</text>
</comment>
<sequence>MTISRVDSDNYTYNLIKRGLDVSSLRSKVIANNMANINTAGYKRSTVSFEDTLKDASSDIENTGYTNVDENSYGQVKLDKDTSSSMRTDGNNVDLESEKVNQAANTLLYNALITQANNKLSTTRYVITGGGR</sequence>
<dbReference type="GO" id="GO:0071973">
    <property type="term" value="P:bacterial-type flagellum-dependent cell motility"/>
    <property type="evidence" value="ECO:0007669"/>
    <property type="project" value="InterPro"/>
</dbReference>
<keyword evidence="4 6" id="KW-0975">Bacterial flagellum</keyword>
<proteinExistence type="inferred from homology"/>
<evidence type="ECO:0000313" key="8">
    <source>
        <dbReference type="EMBL" id="GKU23567.1"/>
    </source>
</evidence>
<dbReference type="PROSITE" id="PS00588">
    <property type="entry name" value="FLAGELLA_BB_ROD"/>
    <property type="match status" value="1"/>
</dbReference>
<dbReference type="RefSeq" id="WP_261850639.1">
    <property type="nucleotide sequence ID" value="NZ_BQXY01000001.1"/>
</dbReference>
<keyword evidence="8" id="KW-0282">Flagellum</keyword>